<dbReference type="GO" id="GO:0016020">
    <property type="term" value="C:membrane"/>
    <property type="evidence" value="ECO:0007669"/>
    <property type="project" value="UniProtKB-SubCell"/>
</dbReference>
<dbReference type="GO" id="GO:0019706">
    <property type="term" value="F:protein-cysteine S-palmitoyltransferase activity"/>
    <property type="evidence" value="ECO:0007669"/>
    <property type="project" value="UniProtKB-EC"/>
</dbReference>
<feature type="transmembrane region" description="Helical" evidence="8">
    <location>
        <begin position="135"/>
        <end position="159"/>
    </location>
</feature>
<dbReference type="EC" id="2.3.1.225" evidence="8"/>
<comment type="similarity">
    <text evidence="2 8">Belongs to the DHHC palmitoyltransferase family.</text>
</comment>
<keyword evidence="4 8" id="KW-0812">Transmembrane</keyword>
<comment type="caution">
    <text evidence="10">The sequence shown here is derived from an EMBL/GenBank/DDBJ whole genome shotgun (WGS) entry which is preliminary data.</text>
</comment>
<dbReference type="PROSITE" id="PS50216">
    <property type="entry name" value="DHHC"/>
    <property type="match status" value="1"/>
</dbReference>
<keyword evidence="3 8" id="KW-0808">Transferase</keyword>
<sequence length="279" mass="31315">MIVLSIVGLSTYSVIFACYAQEIEEGGTSRAVAIPVVVVYCTLIFMMMWSYFATVFTDPGRVPPGWQPTSDPAPNQENSRGRGACLPVGARWCKRCLVWKPDRCHHCSVCGHCVLKMDHHCVWVVNCVGGNNYKFFLLFLFYTFLTSVFATTVLIPFFIKVFGYEADKDSLSDGEAAAVFMSVVLDIAFAFSVAGFLAMHITLVFSNTTTIEMYEKKRSSPWRYDLGRRKNFEQVFGSRPIHWIFPFHFTEDLPLVESACGLADHQTLRTNTSVSSSAV</sequence>
<comment type="subcellular location">
    <subcellularLocation>
        <location evidence="1">Membrane</location>
        <topology evidence="1">Multi-pass membrane protein</topology>
    </subcellularLocation>
</comment>
<keyword evidence="11" id="KW-1185">Reference proteome</keyword>
<keyword evidence="6 8" id="KW-0472">Membrane</keyword>
<dbReference type="InterPro" id="IPR001594">
    <property type="entry name" value="Palmitoyltrfase_DHHC"/>
</dbReference>
<keyword evidence="7 8" id="KW-0012">Acyltransferase</keyword>
<proteinExistence type="inferred from homology"/>
<evidence type="ECO:0000256" key="8">
    <source>
        <dbReference type="RuleBase" id="RU079119"/>
    </source>
</evidence>
<evidence type="ECO:0000256" key="1">
    <source>
        <dbReference type="ARBA" id="ARBA00004141"/>
    </source>
</evidence>
<gene>
    <name evidence="10" type="ORF">CYMTET_9368</name>
</gene>
<dbReference type="Pfam" id="PF01529">
    <property type="entry name" value="DHHC"/>
    <property type="match status" value="1"/>
</dbReference>
<comment type="domain">
    <text evidence="8">The DHHC domain is required for palmitoyltransferase activity.</text>
</comment>
<evidence type="ECO:0000256" key="5">
    <source>
        <dbReference type="ARBA" id="ARBA00022989"/>
    </source>
</evidence>
<evidence type="ECO:0000313" key="10">
    <source>
        <dbReference type="EMBL" id="KAK3282915.1"/>
    </source>
</evidence>
<feature type="transmembrane region" description="Helical" evidence="8">
    <location>
        <begin position="30"/>
        <end position="52"/>
    </location>
</feature>
<reference evidence="10 11" key="1">
    <citation type="journal article" date="2015" name="Genome Biol. Evol.">
        <title>Comparative Genomics of a Bacterivorous Green Alga Reveals Evolutionary Causalities and Consequences of Phago-Mixotrophic Mode of Nutrition.</title>
        <authorList>
            <person name="Burns J.A."/>
            <person name="Paasch A."/>
            <person name="Narechania A."/>
            <person name="Kim E."/>
        </authorList>
    </citation>
    <scope>NUCLEOTIDE SEQUENCE [LARGE SCALE GENOMIC DNA]</scope>
    <source>
        <strain evidence="10 11">PLY_AMNH</strain>
    </source>
</reference>
<evidence type="ECO:0000259" key="9">
    <source>
        <dbReference type="Pfam" id="PF01529"/>
    </source>
</evidence>
<evidence type="ECO:0000313" key="11">
    <source>
        <dbReference type="Proteomes" id="UP001190700"/>
    </source>
</evidence>
<evidence type="ECO:0000256" key="6">
    <source>
        <dbReference type="ARBA" id="ARBA00023136"/>
    </source>
</evidence>
<feature type="domain" description="Palmitoyltransferase DHHC" evidence="9">
    <location>
        <begin position="90"/>
        <end position="216"/>
    </location>
</feature>
<evidence type="ECO:0000256" key="3">
    <source>
        <dbReference type="ARBA" id="ARBA00022679"/>
    </source>
</evidence>
<dbReference type="PANTHER" id="PTHR12246">
    <property type="entry name" value="PALMITOYLTRANSFERASE ZDHHC16"/>
    <property type="match status" value="1"/>
</dbReference>
<comment type="catalytic activity">
    <reaction evidence="8">
        <text>L-cysteinyl-[protein] + hexadecanoyl-CoA = S-hexadecanoyl-L-cysteinyl-[protein] + CoA</text>
        <dbReference type="Rhea" id="RHEA:36683"/>
        <dbReference type="Rhea" id="RHEA-COMP:10131"/>
        <dbReference type="Rhea" id="RHEA-COMP:11032"/>
        <dbReference type="ChEBI" id="CHEBI:29950"/>
        <dbReference type="ChEBI" id="CHEBI:57287"/>
        <dbReference type="ChEBI" id="CHEBI:57379"/>
        <dbReference type="ChEBI" id="CHEBI:74151"/>
        <dbReference type="EC" id="2.3.1.225"/>
    </reaction>
</comment>
<accession>A0AAE0GRL8</accession>
<evidence type="ECO:0000256" key="4">
    <source>
        <dbReference type="ARBA" id="ARBA00022692"/>
    </source>
</evidence>
<dbReference type="AlphaFoldDB" id="A0AAE0GRL8"/>
<evidence type="ECO:0000256" key="2">
    <source>
        <dbReference type="ARBA" id="ARBA00008574"/>
    </source>
</evidence>
<protein>
    <recommendedName>
        <fullName evidence="8">S-acyltransferase</fullName>
        <ecNumber evidence="8">2.3.1.225</ecNumber>
    </recommendedName>
    <alternativeName>
        <fullName evidence="8">Palmitoyltransferase</fullName>
    </alternativeName>
</protein>
<organism evidence="10 11">
    <name type="scientific">Cymbomonas tetramitiformis</name>
    <dbReference type="NCBI Taxonomy" id="36881"/>
    <lineage>
        <taxon>Eukaryota</taxon>
        <taxon>Viridiplantae</taxon>
        <taxon>Chlorophyta</taxon>
        <taxon>Pyramimonadophyceae</taxon>
        <taxon>Pyramimonadales</taxon>
        <taxon>Pyramimonadaceae</taxon>
        <taxon>Cymbomonas</taxon>
    </lineage>
</organism>
<dbReference type="InterPro" id="IPR039859">
    <property type="entry name" value="PFA4/ZDH16/20/ERF2-like"/>
</dbReference>
<keyword evidence="5 8" id="KW-1133">Transmembrane helix</keyword>
<feature type="transmembrane region" description="Helical" evidence="8">
    <location>
        <begin position="179"/>
        <end position="205"/>
    </location>
</feature>
<name>A0AAE0GRL8_9CHLO</name>
<dbReference type="Proteomes" id="UP001190700">
    <property type="component" value="Unassembled WGS sequence"/>
</dbReference>
<evidence type="ECO:0000256" key="7">
    <source>
        <dbReference type="ARBA" id="ARBA00023315"/>
    </source>
</evidence>
<dbReference type="EMBL" id="LGRX02003104">
    <property type="protein sequence ID" value="KAK3282915.1"/>
    <property type="molecule type" value="Genomic_DNA"/>
</dbReference>